<keyword evidence="2" id="KW-0732">Signal</keyword>
<feature type="signal peptide" evidence="2">
    <location>
        <begin position="1"/>
        <end position="23"/>
    </location>
</feature>
<reference evidence="3" key="1">
    <citation type="journal article" date="2021" name="G3 (Bethesda)">
        <title>Genome and transcriptome analysis of the beet armyworm Spodoptera exigua reveals targets for pest control. .</title>
        <authorList>
            <person name="Simon S."/>
            <person name="Breeschoten T."/>
            <person name="Jansen H.J."/>
            <person name="Dirks R.P."/>
            <person name="Schranz M.E."/>
            <person name="Ros V.I.D."/>
        </authorList>
    </citation>
    <scope>NUCLEOTIDE SEQUENCE</scope>
    <source>
        <strain evidence="3">TB_SE_WUR_2020</strain>
    </source>
</reference>
<accession>A0A922M0F2</accession>
<comment type="caution">
    <text evidence="3">The sequence shown here is derived from an EMBL/GenBank/DDBJ whole genome shotgun (WGS) entry which is preliminary data.</text>
</comment>
<gene>
    <name evidence="3" type="ORF">HF086_010731</name>
</gene>
<protein>
    <submittedName>
        <fullName evidence="3">Uncharacterized protein</fullName>
    </submittedName>
</protein>
<organism evidence="3 4">
    <name type="scientific">Spodoptera exigua</name>
    <name type="common">Beet armyworm</name>
    <name type="synonym">Noctua fulgens</name>
    <dbReference type="NCBI Taxonomy" id="7107"/>
    <lineage>
        <taxon>Eukaryota</taxon>
        <taxon>Metazoa</taxon>
        <taxon>Ecdysozoa</taxon>
        <taxon>Arthropoda</taxon>
        <taxon>Hexapoda</taxon>
        <taxon>Insecta</taxon>
        <taxon>Pterygota</taxon>
        <taxon>Neoptera</taxon>
        <taxon>Endopterygota</taxon>
        <taxon>Lepidoptera</taxon>
        <taxon>Glossata</taxon>
        <taxon>Ditrysia</taxon>
        <taxon>Noctuoidea</taxon>
        <taxon>Noctuidae</taxon>
        <taxon>Amphipyrinae</taxon>
        <taxon>Spodoptera</taxon>
    </lineage>
</organism>
<name>A0A922M0F2_SPOEX</name>
<evidence type="ECO:0000256" key="1">
    <source>
        <dbReference type="SAM" id="MobiDB-lite"/>
    </source>
</evidence>
<dbReference type="AlphaFoldDB" id="A0A922M0F2"/>
<dbReference type="EMBL" id="JACEFF010000946">
    <property type="protein sequence ID" value="KAH9627579.1"/>
    <property type="molecule type" value="Genomic_DNA"/>
</dbReference>
<feature type="compositionally biased region" description="Basic and acidic residues" evidence="1">
    <location>
        <begin position="151"/>
        <end position="162"/>
    </location>
</feature>
<sequence length="229" mass="25126">MDFRIVQVLALWILCINIDMVASMPSQNVNARTKRSPANNFSVFGLNLGSALSATKQAASKTYTSIENIFTGNNKKPKPPGVIEANPIFNMPPEGRPNTNIVPSATQRSVEETNKNVLSPDKKFEVDKTIVTEKSHQTPNDVPNTTTEPPIDVKDQGKEKNTENQNIENEIDKELLDYIFRSGPTNYNSATDNSPDNSIDDTTSTGEFETTTLSLDNRIQPAVVASLLG</sequence>
<feature type="region of interest" description="Disordered" evidence="1">
    <location>
        <begin position="186"/>
        <end position="205"/>
    </location>
</feature>
<proteinExistence type="predicted"/>
<evidence type="ECO:0000256" key="2">
    <source>
        <dbReference type="SAM" id="SignalP"/>
    </source>
</evidence>
<dbReference type="Proteomes" id="UP000814243">
    <property type="component" value="Unassembled WGS sequence"/>
</dbReference>
<feature type="region of interest" description="Disordered" evidence="1">
    <location>
        <begin position="132"/>
        <end position="167"/>
    </location>
</feature>
<evidence type="ECO:0000313" key="4">
    <source>
        <dbReference type="Proteomes" id="UP000814243"/>
    </source>
</evidence>
<feature type="compositionally biased region" description="Polar residues" evidence="1">
    <location>
        <begin position="137"/>
        <end position="148"/>
    </location>
</feature>
<feature type="chain" id="PRO_5037893248" evidence="2">
    <location>
        <begin position="24"/>
        <end position="229"/>
    </location>
</feature>
<feature type="compositionally biased region" description="Polar residues" evidence="1">
    <location>
        <begin position="186"/>
        <end position="201"/>
    </location>
</feature>
<evidence type="ECO:0000313" key="3">
    <source>
        <dbReference type="EMBL" id="KAH9627579.1"/>
    </source>
</evidence>